<dbReference type="KEGG" id="nno:NONO_c60370"/>
<protein>
    <submittedName>
        <fullName evidence="1">Uncharacterized protein</fullName>
    </submittedName>
</protein>
<gene>
    <name evidence="1" type="ORF">NONO_c60370</name>
</gene>
<accession>W5TPE3</accession>
<dbReference type="AlphaFoldDB" id="W5TPE3"/>
<keyword evidence="2" id="KW-1185">Reference proteome</keyword>
<proteinExistence type="predicted"/>
<dbReference type="Proteomes" id="UP000019150">
    <property type="component" value="Chromosome"/>
</dbReference>
<dbReference type="HOGENOM" id="CLU_1625357_0_0_11"/>
<reference evidence="1 2" key="1">
    <citation type="journal article" date="2014" name="Appl. Environ. Microbiol.">
        <title>Insights into the Microbial Degradation of Rubber and Gutta-Percha by Analysis of the Complete Genome of Nocardia nova SH22a.</title>
        <authorList>
            <person name="Luo Q."/>
            <person name="Hiessl S."/>
            <person name="Poehlein A."/>
            <person name="Daniel R."/>
            <person name="Steinbuchel A."/>
        </authorList>
    </citation>
    <scope>NUCLEOTIDE SEQUENCE [LARGE SCALE GENOMIC DNA]</scope>
    <source>
        <strain evidence="1">SH22a</strain>
    </source>
</reference>
<sequence>MGRAMNTSLLIPAAVICAALAGILISWLGERSGDKEVQRLATASEPDGVYGHPFDPVVELKKELPSPPPGFMWELTVERSAEYCNVLTLGLLHTATGKVVASKTANLTKNGNQEWRALYGSRHRPDVAAWARGVIVDHTVEWAQRQKNIHTPPDGPSHYEVIA</sequence>
<organism evidence="1 2">
    <name type="scientific">Nocardia nova SH22a</name>
    <dbReference type="NCBI Taxonomy" id="1415166"/>
    <lineage>
        <taxon>Bacteria</taxon>
        <taxon>Bacillati</taxon>
        <taxon>Actinomycetota</taxon>
        <taxon>Actinomycetes</taxon>
        <taxon>Mycobacteriales</taxon>
        <taxon>Nocardiaceae</taxon>
        <taxon>Nocardia</taxon>
    </lineage>
</organism>
<evidence type="ECO:0000313" key="2">
    <source>
        <dbReference type="Proteomes" id="UP000019150"/>
    </source>
</evidence>
<dbReference type="STRING" id="1415166.NONO_c60370"/>
<evidence type="ECO:0000313" key="1">
    <source>
        <dbReference type="EMBL" id="AHH20813.1"/>
    </source>
</evidence>
<dbReference type="PATRIC" id="fig|1415166.3.peg.6211"/>
<name>W5TPE3_9NOCA</name>
<dbReference type="EMBL" id="CP006850">
    <property type="protein sequence ID" value="AHH20813.1"/>
    <property type="molecule type" value="Genomic_DNA"/>
</dbReference>